<dbReference type="GO" id="GO:0004523">
    <property type="term" value="F:RNA-DNA hybrid ribonuclease activity"/>
    <property type="evidence" value="ECO:0007669"/>
    <property type="project" value="InterPro"/>
</dbReference>
<dbReference type="Proteomes" id="UP001293254">
    <property type="component" value="Unassembled WGS sequence"/>
</dbReference>
<gene>
    <name evidence="2" type="ORF">Salat_2442600</name>
</gene>
<proteinExistence type="predicted"/>
<sequence length="122" mass="13346">MDERASPGIQGAFIEARNEHATTKRRRHLATATKRGDKINFDGSVFSSSNAMGVGMLARSDTGDILVWRTRHFPHAADLATAKALALRDAVQMALEKEWRNVIVGGGCLPIINRMVSVTEDN</sequence>
<dbReference type="InterPro" id="IPR052929">
    <property type="entry name" value="RNase_H-like_EbsB-rel"/>
</dbReference>
<evidence type="ECO:0000313" key="3">
    <source>
        <dbReference type="Proteomes" id="UP001293254"/>
    </source>
</evidence>
<evidence type="ECO:0000259" key="1">
    <source>
        <dbReference type="Pfam" id="PF13456"/>
    </source>
</evidence>
<dbReference type="PANTHER" id="PTHR47074">
    <property type="entry name" value="BNAC02G40300D PROTEIN"/>
    <property type="match status" value="1"/>
</dbReference>
<accession>A0AAE1XYD3</accession>
<reference evidence="2" key="1">
    <citation type="submission" date="2020-06" db="EMBL/GenBank/DDBJ databases">
        <authorList>
            <person name="Li T."/>
            <person name="Hu X."/>
            <person name="Zhang T."/>
            <person name="Song X."/>
            <person name="Zhang H."/>
            <person name="Dai N."/>
            <person name="Sheng W."/>
            <person name="Hou X."/>
            <person name="Wei L."/>
        </authorList>
    </citation>
    <scope>NUCLEOTIDE SEQUENCE</scope>
    <source>
        <strain evidence="2">3651</strain>
        <tissue evidence="2">Leaf</tissue>
    </source>
</reference>
<protein>
    <recommendedName>
        <fullName evidence="1">RNase H type-1 domain-containing protein</fullName>
    </recommendedName>
</protein>
<dbReference type="AlphaFoldDB" id="A0AAE1XYD3"/>
<dbReference type="PANTHER" id="PTHR47074:SF11">
    <property type="entry name" value="REVERSE TRANSCRIPTASE-LIKE PROTEIN"/>
    <property type="match status" value="1"/>
</dbReference>
<dbReference type="GO" id="GO:0003676">
    <property type="term" value="F:nucleic acid binding"/>
    <property type="evidence" value="ECO:0007669"/>
    <property type="project" value="InterPro"/>
</dbReference>
<dbReference type="Pfam" id="PF13456">
    <property type="entry name" value="RVT_3"/>
    <property type="match status" value="1"/>
</dbReference>
<reference evidence="2" key="2">
    <citation type="journal article" date="2024" name="Plant">
        <title>Genomic evolution and insights into agronomic trait innovations of Sesamum species.</title>
        <authorList>
            <person name="Miao H."/>
            <person name="Wang L."/>
            <person name="Qu L."/>
            <person name="Liu H."/>
            <person name="Sun Y."/>
            <person name="Le M."/>
            <person name="Wang Q."/>
            <person name="Wei S."/>
            <person name="Zheng Y."/>
            <person name="Lin W."/>
            <person name="Duan Y."/>
            <person name="Cao H."/>
            <person name="Xiong S."/>
            <person name="Wang X."/>
            <person name="Wei L."/>
            <person name="Li C."/>
            <person name="Ma Q."/>
            <person name="Ju M."/>
            <person name="Zhao R."/>
            <person name="Li G."/>
            <person name="Mu C."/>
            <person name="Tian Q."/>
            <person name="Mei H."/>
            <person name="Zhang T."/>
            <person name="Gao T."/>
            <person name="Zhang H."/>
        </authorList>
    </citation>
    <scope>NUCLEOTIDE SEQUENCE</scope>
    <source>
        <strain evidence="2">3651</strain>
    </source>
</reference>
<dbReference type="EMBL" id="JACGWO010000009">
    <property type="protein sequence ID" value="KAK4420295.1"/>
    <property type="molecule type" value="Genomic_DNA"/>
</dbReference>
<feature type="domain" description="RNase H type-1" evidence="1">
    <location>
        <begin position="40"/>
        <end position="117"/>
    </location>
</feature>
<dbReference type="InterPro" id="IPR002156">
    <property type="entry name" value="RNaseH_domain"/>
</dbReference>
<comment type="caution">
    <text evidence="2">The sequence shown here is derived from an EMBL/GenBank/DDBJ whole genome shotgun (WGS) entry which is preliminary data.</text>
</comment>
<evidence type="ECO:0000313" key="2">
    <source>
        <dbReference type="EMBL" id="KAK4420295.1"/>
    </source>
</evidence>
<name>A0AAE1XYD3_9LAMI</name>
<organism evidence="2 3">
    <name type="scientific">Sesamum alatum</name>
    <dbReference type="NCBI Taxonomy" id="300844"/>
    <lineage>
        <taxon>Eukaryota</taxon>
        <taxon>Viridiplantae</taxon>
        <taxon>Streptophyta</taxon>
        <taxon>Embryophyta</taxon>
        <taxon>Tracheophyta</taxon>
        <taxon>Spermatophyta</taxon>
        <taxon>Magnoliopsida</taxon>
        <taxon>eudicotyledons</taxon>
        <taxon>Gunneridae</taxon>
        <taxon>Pentapetalae</taxon>
        <taxon>asterids</taxon>
        <taxon>lamiids</taxon>
        <taxon>Lamiales</taxon>
        <taxon>Pedaliaceae</taxon>
        <taxon>Sesamum</taxon>
    </lineage>
</organism>
<keyword evidence="3" id="KW-1185">Reference proteome</keyword>